<evidence type="ECO:0000313" key="3">
    <source>
        <dbReference type="Proteomes" id="UP000317496"/>
    </source>
</evidence>
<keyword evidence="3" id="KW-1185">Reference proteome</keyword>
<dbReference type="Pfam" id="PF10135">
    <property type="entry name" value="Rod-binding"/>
    <property type="match status" value="1"/>
</dbReference>
<sequence length="109" mass="11871">MSAAIASPAINTFGLEQAQADRSKLNKLGNAKDDPRKTAQEFEAFFLSQMFEVMSAGVKTDGPMGGGQAEGKWRSFLNDEYGKTMSKGRGIGIANMVYDQMIKMQEAQP</sequence>
<dbReference type="AlphaFoldDB" id="A0A516H6Q4"/>
<protein>
    <submittedName>
        <fullName evidence="2">Chemotactic signal-response protein chel</fullName>
    </submittedName>
</protein>
<dbReference type="Proteomes" id="UP000317496">
    <property type="component" value="Chromosome"/>
</dbReference>
<proteinExistence type="predicted"/>
<reference evidence="2 3" key="1">
    <citation type="submission" date="2019-07" db="EMBL/GenBank/DDBJ databases">
        <title>Genome sequencing for Ferrovibrio sp. K5.</title>
        <authorList>
            <person name="Park S.-J."/>
        </authorList>
    </citation>
    <scope>NUCLEOTIDE SEQUENCE [LARGE SCALE GENOMIC DNA]</scope>
    <source>
        <strain evidence="2 3">K5</strain>
    </source>
</reference>
<dbReference type="InterPro" id="IPR019301">
    <property type="entry name" value="Flagellar_prot_FlgJ_N"/>
</dbReference>
<gene>
    <name evidence="2" type="ORF">FNB15_19925</name>
</gene>
<organism evidence="2 3">
    <name type="scientific">Ferrovibrio terrae</name>
    <dbReference type="NCBI Taxonomy" id="2594003"/>
    <lineage>
        <taxon>Bacteria</taxon>
        <taxon>Pseudomonadati</taxon>
        <taxon>Pseudomonadota</taxon>
        <taxon>Alphaproteobacteria</taxon>
        <taxon>Rhodospirillales</taxon>
        <taxon>Rhodospirillaceae</taxon>
        <taxon>Ferrovibrio</taxon>
    </lineage>
</organism>
<dbReference type="OrthoDB" id="7862954at2"/>
<evidence type="ECO:0000313" key="2">
    <source>
        <dbReference type="EMBL" id="QDO99405.1"/>
    </source>
</evidence>
<dbReference type="EMBL" id="CP041636">
    <property type="protein sequence ID" value="QDO99405.1"/>
    <property type="molecule type" value="Genomic_DNA"/>
</dbReference>
<name>A0A516H6Q4_9PROT</name>
<dbReference type="KEGG" id="fer:FNB15_19925"/>
<feature type="domain" description="Flagellar protein FlgJ N-terminal" evidence="1">
    <location>
        <begin position="55"/>
        <end position="100"/>
    </location>
</feature>
<evidence type="ECO:0000259" key="1">
    <source>
        <dbReference type="Pfam" id="PF10135"/>
    </source>
</evidence>
<dbReference type="RefSeq" id="WP_144258401.1">
    <property type="nucleotide sequence ID" value="NZ_CP041636.1"/>
</dbReference>
<accession>A0A516H6Q4</accession>